<name>Q1YXT9_9GAMM</name>
<dbReference type="Proteomes" id="UP000003789">
    <property type="component" value="Unassembled WGS sequence"/>
</dbReference>
<evidence type="ECO:0000313" key="1">
    <source>
        <dbReference type="EMBL" id="EAS41052.1"/>
    </source>
</evidence>
<reference evidence="1 2" key="1">
    <citation type="submission" date="2006-03" db="EMBL/GenBank/DDBJ databases">
        <authorList>
            <person name="Bartlett D.H."/>
            <person name="Valle G."/>
            <person name="Lauro F.M."/>
            <person name="Vezzi A."/>
            <person name="Simonato F."/>
            <person name="Eloe E."/>
            <person name="Vitulo N."/>
            <person name="Stratton T.K."/>
            <person name="D'angelo M."/>
            <person name="Ferriera S."/>
            <person name="Johnson J."/>
            <person name="Kravitz S."/>
            <person name="Beeson K."/>
            <person name="Sutton G."/>
            <person name="Rogers Y."/>
            <person name="Friedman R."/>
            <person name="Frazier M."/>
            <person name="Venter J.C."/>
        </authorList>
    </citation>
    <scope>NUCLEOTIDE SEQUENCE [LARGE SCALE GENOMIC DNA]</scope>
    <source>
        <strain evidence="1 2">3TCK</strain>
    </source>
</reference>
<dbReference type="AlphaFoldDB" id="Q1YXT9"/>
<proteinExistence type="predicted"/>
<protein>
    <submittedName>
        <fullName evidence="1">Uncharacterized protein</fullName>
    </submittedName>
</protein>
<accession>Q1YXT9</accession>
<dbReference type="HOGENOM" id="CLU_2331638_0_0_6"/>
<gene>
    <name evidence="1" type="ORF">P3TCK_09938</name>
</gene>
<dbReference type="EMBL" id="AAPH01000041">
    <property type="protein sequence ID" value="EAS41052.1"/>
    <property type="molecule type" value="Genomic_DNA"/>
</dbReference>
<sequence>MGKQYESISYSYEALWRKGLISDLKQAATCDIRHLCRIPCDKCPNTSSKFDLDKIKISGLDNYNLQIHKINTNNIFITIKAEDISRWALEHNVVSQNIIKTSYKVV</sequence>
<comment type="caution">
    <text evidence="1">The sequence shown here is derived from an EMBL/GenBank/DDBJ whole genome shotgun (WGS) entry which is preliminary data.</text>
</comment>
<evidence type="ECO:0000313" key="2">
    <source>
        <dbReference type="Proteomes" id="UP000003789"/>
    </source>
</evidence>
<organism evidence="1 2">
    <name type="scientific">Photobacterium profundum 3TCK</name>
    <dbReference type="NCBI Taxonomy" id="314280"/>
    <lineage>
        <taxon>Bacteria</taxon>
        <taxon>Pseudomonadati</taxon>
        <taxon>Pseudomonadota</taxon>
        <taxon>Gammaproteobacteria</taxon>
        <taxon>Vibrionales</taxon>
        <taxon>Vibrionaceae</taxon>
        <taxon>Photobacterium</taxon>
    </lineage>
</organism>